<name>A0ACB9HVH4_9ASTR</name>
<reference evidence="2" key="1">
    <citation type="journal article" date="2022" name="Mol. Ecol. Resour.">
        <title>The genomes of chicory, endive, great burdock and yacon provide insights into Asteraceae palaeo-polyploidization history and plant inulin production.</title>
        <authorList>
            <person name="Fan W."/>
            <person name="Wang S."/>
            <person name="Wang H."/>
            <person name="Wang A."/>
            <person name="Jiang F."/>
            <person name="Liu H."/>
            <person name="Zhao H."/>
            <person name="Xu D."/>
            <person name="Zhang Y."/>
        </authorList>
    </citation>
    <scope>NUCLEOTIDE SEQUENCE [LARGE SCALE GENOMIC DNA]</scope>
    <source>
        <strain evidence="2">cv. Yunnan</strain>
    </source>
</reference>
<gene>
    <name evidence="1" type="ORF">L1987_35041</name>
</gene>
<evidence type="ECO:0000313" key="2">
    <source>
        <dbReference type="Proteomes" id="UP001056120"/>
    </source>
</evidence>
<dbReference type="Proteomes" id="UP001056120">
    <property type="component" value="Linkage Group LG11"/>
</dbReference>
<accession>A0ACB9HVH4</accession>
<protein>
    <submittedName>
        <fullName evidence="1">Uncharacterized protein</fullName>
    </submittedName>
</protein>
<keyword evidence="2" id="KW-1185">Reference proteome</keyword>
<comment type="caution">
    <text evidence="1">The sequence shown here is derived from an EMBL/GenBank/DDBJ whole genome shotgun (WGS) entry which is preliminary data.</text>
</comment>
<organism evidence="1 2">
    <name type="scientific">Smallanthus sonchifolius</name>
    <dbReference type="NCBI Taxonomy" id="185202"/>
    <lineage>
        <taxon>Eukaryota</taxon>
        <taxon>Viridiplantae</taxon>
        <taxon>Streptophyta</taxon>
        <taxon>Embryophyta</taxon>
        <taxon>Tracheophyta</taxon>
        <taxon>Spermatophyta</taxon>
        <taxon>Magnoliopsida</taxon>
        <taxon>eudicotyledons</taxon>
        <taxon>Gunneridae</taxon>
        <taxon>Pentapetalae</taxon>
        <taxon>asterids</taxon>
        <taxon>campanulids</taxon>
        <taxon>Asterales</taxon>
        <taxon>Asteraceae</taxon>
        <taxon>Asteroideae</taxon>
        <taxon>Heliantheae alliance</taxon>
        <taxon>Millerieae</taxon>
        <taxon>Smallanthus</taxon>
    </lineage>
</organism>
<dbReference type="EMBL" id="CM042028">
    <property type="protein sequence ID" value="KAI3799740.1"/>
    <property type="molecule type" value="Genomic_DNA"/>
</dbReference>
<reference evidence="1 2" key="2">
    <citation type="journal article" date="2022" name="Mol. Ecol. Resour.">
        <title>The genomes of chicory, endive, great burdock and yacon provide insights into Asteraceae paleo-polyploidization history and plant inulin production.</title>
        <authorList>
            <person name="Fan W."/>
            <person name="Wang S."/>
            <person name="Wang H."/>
            <person name="Wang A."/>
            <person name="Jiang F."/>
            <person name="Liu H."/>
            <person name="Zhao H."/>
            <person name="Xu D."/>
            <person name="Zhang Y."/>
        </authorList>
    </citation>
    <scope>NUCLEOTIDE SEQUENCE [LARGE SCALE GENOMIC DNA]</scope>
    <source>
        <strain evidence="2">cv. Yunnan</strain>
        <tissue evidence="1">Leaves</tissue>
    </source>
</reference>
<sequence>MPPEPLPIDRKDFLKDRKPSSSEPVEIVPARWRDSPTTPSSHYNGHGSPSSCRWGGDFRRPFAGGGGWHITSVESGPPVSVDAANLKELKGGISRETSASPIVLQAARDLKKQFHWDLRLIGSLLSGFVLGAYRLEVLVSAI</sequence>
<proteinExistence type="predicted"/>
<evidence type="ECO:0000313" key="1">
    <source>
        <dbReference type="EMBL" id="KAI3799740.1"/>
    </source>
</evidence>